<keyword evidence="4" id="KW-1185">Reference proteome</keyword>
<dbReference type="Proteomes" id="UP000014760">
    <property type="component" value="Unassembled WGS sequence"/>
</dbReference>
<evidence type="ECO:0000313" key="3">
    <source>
        <dbReference type="EnsemblMetazoa" id="CapteP197715"/>
    </source>
</evidence>
<dbReference type="AlphaFoldDB" id="R7TYQ7"/>
<gene>
    <name evidence="2" type="ORF">CAPTEDRAFT_197715</name>
</gene>
<dbReference type="EMBL" id="KB307246">
    <property type="protein sequence ID" value="ELT99058.1"/>
    <property type="molecule type" value="Genomic_DNA"/>
</dbReference>
<evidence type="ECO:0000313" key="4">
    <source>
        <dbReference type="Proteomes" id="UP000014760"/>
    </source>
</evidence>
<evidence type="ECO:0008006" key="5">
    <source>
        <dbReference type="Google" id="ProtNLM"/>
    </source>
</evidence>
<reference evidence="3" key="3">
    <citation type="submission" date="2015-06" db="UniProtKB">
        <authorList>
            <consortium name="EnsemblMetazoa"/>
        </authorList>
    </citation>
    <scope>IDENTIFICATION</scope>
</reference>
<evidence type="ECO:0000256" key="1">
    <source>
        <dbReference type="SAM" id="Phobius"/>
    </source>
</evidence>
<reference evidence="4" key="1">
    <citation type="submission" date="2012-12" db="EMBL/GenBank/DDBJ databases">
        <authorList>
            <person name="Hellsten U."/>
            <person name="Grimwood J."/>
            <person name="Chapman J.A."/>
            <person name="Shapiro H."/>
            <person name="Aerts A."/>
            <person name="Otillar R.P."/>
            <person name="Terry A.Y."/>
            <person name="Boore J.L."/>
            <person name="Simakov O."/>
            <person name="Marletaz F."/>
            <person name="Cho S.-J."/>
            <person name="Edsinger-Gonzales E."/>
            <person name="Havlak P."/>
            <person name="Kuo D.-H."/>
            <person name="Larsson T."/>
            <person name="Lv J."/>
            <person name="Arendt D."/>
            <person name="Savage R."/>
            <person name="Osoegawa K."/>
            <person name="de Jong P."/>
            <person name="Lindberg D.R."/>
            <person name="Seaver E.C."/>
            <person name="Weisblat D.A."/>
            <person name="Putnam N.H."/>
            <person name="Grigoriev I.V."/>
            <person name="Rokhsar D.S."/>
        </authorList>
    </citation>
    <scope>NUCLEOTIDE SEQUENCE</scope>
    <source>
        <strain evidence="4">I ESC-2004</strain>
    </source>
</reference>
<organism evidence="2">
    <name type="scientific">Capitella teleta</name>
    <name type="common">Polychaete worm</name>
    <dbReference type="NCBI Taxonomy" id="283909"/>
    <lineage>
        <taxon>Eukaryota</taxon>
        <taxon>Metazoa</taxon>
        <taxon>Spiralia</taxon>
        <taxon>Lophotrochozoa</taxon>
        <taxon>Annelida</taxon>
        <taxon>Polychaeta</taxon>
        <taxon>Sedentaria</taxon>
        <taxon>Scolecida</taxon>
        <taxon>Capitellidae</taxon>
        <taxon>Capitella</taxon>
    </lineage>
</organism>
<dbReference type="HOGENOM" id="CLU_1556738_0_0_1"/>
<protein>
    <recommendedName>
        <fullName evidence="5">C-type lectin domain-containing protein</fullName>
    </recommendedName>
</protein>
<dbReference type="EnsemblMetazoa" id="CapteT197715">
    <property type="protein sequence ID" value="CapteP197715"/>
    <property type="gene ID" value="CapteG197715"/>
</dbReference>
<name>R7TYQ7_CAPTE</name>
<dbReference type="EMBL" id="AMQN01010185">
    <property type="status" value="NOT_ANNOTATED_CDS"/>
    <property type="molecule type" value="Genomic_DNA"/>
</dbReference>
<keyword evidence="1" id="KW-1133">Transmembrane helix</keyword>
<sequence>MEYYFWSNIDLSAFLRLIIGVILFGILRQNDANCSHISTLCICETVNTNITEYRYCDPISPRVNFAKDSPTSLPIARERCAQQSSRLPDLSSVKDGSLLSKLEVGQSTWVDDRIERGPWRWHSSDYCDVTQVIIILLTMGAVEQADLSAVLIKEISHSSHFKLFCLSNKFVF</sequence>
<keyword evidence="1" id="KW-0472">Membrane</keyword>
<reference evidence="2 4" key="2">
    <citation type="journal article" date="2013" name="Nature">
        <title>Insights into bilaterian evolution from three spiralian genomes.</title>
        <authorList>
            <person name="Simakov O."/>
            <person name="Marletaz F."/>
            <person name="Cho S.J."/>
            <person name="Edsinger-Gonzales E."/>
            <person name="Havlak P."/>
            <person name="Hellsten U."/>
            <person name="Kuo D.H."/>
            <person name="Larsson T."/>
            <person name="Lv J."/>
            <person name="Arendt D."/>
            <person name="Savage R."/>
            <person name="Osoegawa K."/>
            <person name="de Jong P."/>
            <person name="Grimwood J."/>
            <person name="Chapman J.A."/>
            <person name="Shapiro H."/>
            <person name="Aerts A."/>
            <person name="Otillar R.P."/>
            <person name="Terry A.Y."/>
            <person name="Boore J.L."/>
            <person name="Grigoriev I.V."/>
            <person name="Lindberg D.R."/>
            <person name="Seaver E.C."/>
            <person name="Weisblat D.A."/>
            <person name="Putnam N.H."/>
            <person name="Rokhsar D.S."/>
        </authorList>
    </citation>
    <scope>NUCLEOTIDE SEQUENCE</scope>
    <source>
        <strain evidence="2 4">I ESC-2004</strain>
    </source>
</reference>
<evidence type="ECO:0000313" key="2">
    <source>
        <dbReference type="EMBL" id="ELT99058.1"/>
    </source>
</evidence>
<accession>R7TYQ7</accession>
<keyword evidence="1" id="KW-0812">Transmembrane</keyword>
<proteinExistence type="predicted"/>
<feature type="transmembrane region" description="Helical" evidence="1">
    <location>
        <begin position="6"/>
        <end position="27"/>
    </location>
</feature>